<dbReference type="InterPro" id="IPR035965">
    <property type="entry name" value="PAS-like_dom_sf"/>
</dbReference>
<dbReference type="EC" id="2.7.13.3" evidence="2"/>
<keyword evidence="10" id="KW-0804">Transcription</keyword>
<evidence type="ECO:0000256" key="8">
    <source>
        <dbReference type="ARBA" id="ARBA00023125"/>
    </source>
</evidence>
<dbReference type="Gene3D" id="3.30.450.40">
    <property type="match status" value="1"/>
</dbReference>
<dbReference type="Pfam" id="PF13185">
    <property type="entry name" value="GAF_2"/>
    <property type="match status" value="1"/>
</dbReference>
<dbReference type="SUPFAM" id="SSF46894">
    <property type="entry name" value="C-terminal effector domain of the bipartite response regulators"/>
    <property type="match status" value="1"/>
</dbReference>
<evidence type="ECO:0000256" key="7">
    <source>
        <dbReference type="ARBA" id="ARBA00023015"/>
    </source>
</evidence>
<dbReference type="SMART" id="SM00065">
    <property type="entry name" value="GAF"/>
    <property type="match status" value="1"/>
</dbReference>
<dbReference type="PANTHER" id="PTHR43547:SF2">
    <property type="entry name" value="HYBRID SIGNAL TRANSDUCTION HISTIDINE KINASE C"/>
    <property type="match status" value="1"/>
</dbReference>
<dbReference type="InterPro" id="IPR000700">
    <property type="entry name" value="PAS-assoc_C"/>
</dbReference>
<dbReference type="SMART" id="SM00387">
    <property type="entry name" value="HATPase_c"/>
    <property type="match status" value="1"/>
</dbReference>
<evidence type="ECO:0000256" key="11">
    <source>
        <dbReference type="PROSITE-ProRule" id="PRU00169"/>
    </source>
</evidence>
<keyword evidence="4" id="KW-0808">Transferase</keyword>
<evidence type="ECO:0000256" key="12">
    <source>
        <dbReference type="PROSITE-ProRule" id="PRU01091"/>
    </source>
</evidence>
<proteinExistence type="predicted"/>
<dbReference type="CDD" id="cd17574">
    <property type="entry name" value="REC_OmpR"/>
    <property type="match status" value="1"/>
</dbReference>
<dbReference type="SUPFAM" id="SSF55781">
    <property type="entry name" value="GAF domain-like"/>
    <property type="match status" value="1"/>
</dbReference>
<comment type="catalytic activity">
    <reaction evidence="1">
        <text>ATP + protein L-histidine = ADP + protein N-phospho-L-histidine.</text>
        <dbReference type="EC" id="2.7.13.3"/>
    </reaction>
</comment>
<reference evidence="17" key="1">
    <citation type="submission" date="2019-09" db="EMBL/GenBank/DDBJ databases">
        <title>Characterisation of the sponge microbiome using genome-centric metagenomics.</title>
        <authorList>
            <person name="Engelberts J.P."/>
            <person name="Robbins S.J."/>
            <person name="De Goeij J.M."/>
            <person name="Aranda M."/>
            <person name="Bell S.C."/>
            <person name="Webster N.S."/>
        </authorList>
    </citation>
    <scope>NUCLEOTIDE SEQUENCE</scope>
    <source>
        <strain evidence="17">SB0664_bin_27</strain>
    </source>
</reference>
<dbReference type="Gene3D" id="3.40.50.2300">
    <property type="match status" value="1"/>
</dbReference>
<dbReference type="EMBL" id="VXRG01000039">
    <property type="protein sequence ID" value="MXY92645.1"/>
    <property type="molecule type" value="Genomic_DNA"/>
</dbReference>
<dbReference type="GO" id="GO:0006355">
    <property type="term" value="P:regulation of DNA-templated transcription"/>
    <property type="evidence" value="ECO:0007669"/>
    <property type="project" value="InterPro"/>
</dbReference>
<dbReference type="CDD" id="cd00082">
    <property type="entry name" value="HisKA"/>
    <property type="match status" value="1"/>
</dbReference>
<organism evidence="17">
    <name type="scientific">Caldilineaceae bacterium SB0664_bin_27</name>
    <dbReference type="NCBI Taxonomy" id="2605260"/>
    <lineage>
        <taxon>Bacteria</taxon>
        <taxon>Bacillati</taxon>
        <taxon>Chloroflexota</taxon>
        <taxon>Caldilineae</taxon>
        <taxon>Caldilineales</taxon>
        <taxon>Caldilineaceae</taxon>
    </lineage>
</organism>
<dbReference type="AlphaFoldDB" id="A0A6B0YRA2"/>
<dbReference type="GO" id="GO:0003677">
    <property type="term" value="F:DNA binding"/>
    <property type="evidence" value="ECO:0007669"/>
    <property type="project" value="UniProtKB-UniRule"/>
</dbReference>
<dbReference type="InterPro" id="IPR004358">
    <property type="entry name" value="Sig_transdc_His_kin-like_C"/>
</dbReference>
<dbReference type="FunFam" id="3.30.565.10:FF:000006">
    <property type="entry name" value="Sensor histidine kinase WalK"/>
    <property type="match status" value="1"/>
</dbReference>
<name>A0A6B0YRA2_9CHLR</name>
<dbReference type="Pfam" id="PF00486">
    <property type="entry name" value="Trans_reg_C"/>
    <property type="match status" value="1"/>
</dbReference>
<dbReference type="InterPro" id="IPR003018">
    <property type="entry name" value="GAF"/>
</dbReference>
<dbReference type="PROSITE" id="PS50110">
    <property type="entry name" value="RESPONSE_REGULATORY"/>
    <property type="match status" value="1"/>
</dbReference>
<comment type="caution">
    <text evidence="17">The sequence shown here is derived from an EMBL/GenBank/DDBJ whole genome shotgun (WGS) entry which is preliminary data.</text>
</comment>
<accession>A0A6B0YRA2</accession>
<dbReference type="Pfam" id="PF00072">
    <property type="entry name" value="Response_reg"/>
    <property type="match status" value="1"/>
</dbReference>
<feature type="domain" description="PAC" evidence="15">
    <location>
        <begin position="268"/>
        <end position="320"/>
    </location>
</feature>
<evidence type="ECO:0000259" key="15">
    <source>
        <dbReference type="PROSITE" id="PS50113"/>
    </source>
</evidence>
<dbReference type="SUPFAM" id="SSF55874">
    <property type="entry name" value="ATPase domain of HSP90 chaperone/DNA topoisomerase II/histidine kinase"/>
    <property type="match status" value="1"/>
</dbReference>
<protein>
    <recommendedName>
        <fullName evidence="2">histidine kinase</fullName>
        <ecNumber evidence="2">2.7.13.3</ecNumber>
    </recommendedName>
</protein>
<keyword evidence="8 12" id="KW-0238">DNA-binding</keyword>
<dbReference type="InterPro" id="IPR029016">
    <property type="entry name" value="GAF-like_dom_sf"/>
</dbReference>
<dbReference type="InterPro" id="IPR036388">
    <property type="entry name" value="WH-like_DNA-bd_sf"/>
</dbReference>
<dbReference type="InterPro" id="IPR003594">
    <property type="entry name" value="HATPase_dom"/>
</dbReference>
<evidence type="ECO:0000256" key="6">
    <source>
        <dbReference type="ARBA" id="ARBA00023012"/>
    </source>
</evidence>
<dbReference type="PANTHER" id="PTHR43547">
    <property type="entry name" value="TWO-COMPONENT HISTIDINE KINASE"/>
    <property type="match status" value="1"/>
</dbReference>
<feature type="DNA-binding region" description="OmpR/PhoB-type" evidence="12">
    <location>
        <begin position="690"/>
        <end position="789"/>
    </location>
</feature>
<feature type="domain" description="Histidine kinase" evidence="13">
    <location>
        <begin position="324"/>
        <end position="545"/>
    </location>
</feature>
<sequence length="794" mass="87441">MEDSPYPQKELEALRVRLTMLTDATLRINESLDFDTVLQEVLDNSCALTDARVGVITILDESGGIPFFLAHGLTSAEAEQLWTVQSGREVYEELSKDSTPLRLRDFQGFSRGLGLEEMELPQSVSPMMSLLAAPLRHLGERVGNIFVGEKEGGKEFTPEDEETLGMFASQAALVIANARRYREERKARADLEALVNTSPVGVLVLNARTGEPESVNQEARRIVSGLYMPDGSAEEFLKVLTYRRADGREISLTELPLAHLLSASTAVRAEEIVILAPDGRSVTTLINATPIRSEEGEVESVVVTLQDLTPLEEIERMRAGFLGMVSHELRRPLTSIKGSAATLLEASSDLAPAESKQFHRIINEQADYMRSLISDLLDVAHIEMGTLAVDPQPTVVADIVDDARNSFLSEGARSNIRIDLAPDLPLVLAEKRRIVQVLINLLANAATYSKESSAISVSATRTESHVTFSVIDEGIGLPAERLPNLFRKFSHFNENDRESDGDASGTGMGLAICKGIVEAHGGRIWAESDGPDLGSRFTFTLPKVEETVERAVVGRSVDLPRVPDNQTRILVVDDDPRTLRYVRDALTKAGYAPLVTGDSEEALSLFETDRPDLVLLDLKLPGDDGIELMKRFLVIAEVPVIFLSGYDRDETIARAFDLGASDYVVKPFSTTELLARIRAALRRQERPKQIEPFAAGELVVHYGERRVTVAGDEVQLTTTEYRLLCELAGSAGHVLSHDLLLQRIWGAESVGDTRPLRTVVKTLRRKLRDDANNARYILTVPRVGYRMAKPATTD</sequence>
<dbReference type="SUPFAM" id="SSF47384">
    <property type="entry name" value="Homodimeric domain of signal transducing histidine kinase"/>
    <property type="match status" value="1"/>
</dbReference>
<dbReference type="InterPro" id="IPR003661">
    <property type="entry name" value="HisK_dim/P_dom"/>
</dbReference>
<dbReference type="InterPro" id="IPR005467">
    <property type="entry name" value="His_kinase_dom"/>
</dbReference>
<dbReference type="FunFam" id="1.10.287.130:FF:000001">
    <property type="entry name" value="Two-component sensor histidine kinase"/>
    <property type="match status" value="1"/>
</dbReference>
<dbReference type="SUPFAM" id="SSF52172">
    <property type="entry name" value="CheY-like"/>
    <property type="match status" value="1"/>
</dbReference>
<dbReference type="SMART" id="SM00862">
    <property type="entry name" value="Trans_reg_C"/>
    <property type="match status" value="1"/>
</dbReference>
<dbReference type="InterPro" id="IPR001789">
    <property type="entry name" value="Sig_transdc_resp-reg_receiver"/>
</dbReference>
<dbReference type="Gene3D" id="3.30.565.10">
    <property type="entry name" value="Histidine kinase-like ATPase, C-terminal domain"/>
    <property type="match status" value="1"/>
</dbReference>
<evidence type="ECO:0000256" key="3">
    <source>
        <dbReference type="ARBA" id="ARBA00022553"/>
    </source>
</evidence>
<keyword evidence="5" id="KW-0418">Kinase</keyword>
<evidence type="ECO:0000259" key="13">
    <source>
        <dbReference type="PROSITE" id="PS50109"/>
    </source>
</evidence>
<dbReference type="InterPro" id="IPR001867">
    <property type="entry name" value="OmpR/PhoB-type_DNA-bd"/>
</dbReference>
<dbReference type="PROSITE" id="PS50113">
    <property type="entry name" value="PAC"/>
    <property type="match status" value="1"/>
</dbReference>
<evidence type="ECO:0000256" key="5">
    <source>
        <dbReference type="ARBA" id="ARBA00022777"/>
    </source>
</evidence>
<evidence type="ECO:0000313" key="17">
    <source>
        <dbReference type="EMBL" id="MXY92645.1"/>
    </source>
</evidence>
<dbReference type="InterPro" id="IPR016032">
    <property type="entry name" value="Sig_transdc_resp-reg_C-effctor"/>
</dbReference>
<dbReference type="Gene3D" id="1.10.10.10">
    <property type="entry name" value="Winged helix-like DNA-binding domain superfamily/Winged helix DNA-binding domain"/>
    <property type="match status" value="1"/>
</dbReference>
<evidence type="ECO:0000256" key="10">
    <source>
        <dbReference type="ARBA" id="ARBA00023163"/>
    </source>
</evidence>
<dbReference type="Gene3D" id="1.10.287.130">
    <property type="match status" value="1"/>
</dbReference>
<feature type="domain" description="OmpR/PhoB-type" evidence="16">
    <location>
        <begin position="690"/>
        <end position="789"/>
    </location>
</feature>
<dbReference type="Pfam" id="PF00512">
    <property type="entry name" value="HisKA"/>
    <property type="match status" value="1"/>
</dbReference>
<dbReference type="PROSITE" id="PS50109">
    <property type="entry name" value="HIS_KIN"/>
    <property type="match status" value="1"/>
</dbReference>
<feature type="domain" description="Response regulatory" evidence="14">
    <location>
        <begin position="568"/>
        <end position="681"/>
    </location>
</feature>
<dbReference type="InterPro" id="IPR036890">
    <property type="entry name" value="HATPase_C_sf"/>
</dbReference>
<dbReference type="Gene3D" id="3.30.450.20">
    <property type="entry name" value="PAS domain"/>
    <property type="match status" value="1"/>
</dbReference>
<dbReference type="Pfam" id="PF02518">
    <property type="entry name" value="HATPase_c"/>
    <property type="match status" value="1"/>
</dbReference>
<keyword evidence="3 11" id="KW-0597">Phosphoprotein</keyword>
<evidence type="ECO:0000256" key="1">
    <source>
        <dbReference type="ARBA" id="ARBA00000085"/>
    </source>
</evidence>
<dbReference type="InterPro" id="IPR011006">
    <property type="entry name" value="CheY-like_superfamily"/>
</dbReference>
<evidence type="ECO:0000256" key="9">
    <source>
        <dbReference type="ARBA" id="ARBA00023136"/>
    </source>
</evidence>
<dbReference type="SMART" id="SM00448">
    <property type="entry name" value="REC"/>
    <property type="match status" value="1"/>
</dbReference>
<evidence type="ECO:0000256" key="4">
    <source>
        <dbReference type="ARBA" id="ARBA00022679"/>
    </source>
</evidence>
<dbReference type="CDD" id="cd00383">
    <property type="entry name" value="trans_reg_C"/>
    <property type="match status" value="1"/>
</dbReference>
<dbReference type="PRINTS" id="PR00344">
    <property type="entry name" value="BCTRLSENSOR"/>
</dbReference>
<dbReference type="GO" id="GO:0000155">
    <property type="term" value="F:phosphorelay sensor kinase activity"/>
    <property type="evidence" value="ECO:0007669"/>
    <property type="project" value="InterPro"/>
</dbReference>
<keyword evidence="7" id="KW-0805">Transcription regulation</keyword>
<dbReference type="SMART" id="SM00086">
    <property type="entry name" value="PAC"/>
    <property type="match status" value="1"/>
</dbReference>
<dbReference type="InterPro" id="IPR036097">
    <property type="entry name" value="HisK_dim/P_sf"/>
</dbReference>
<dbReference type="SMART" id="SM00388">
    <property type="entry name" value="HisKA"/>
    <property type="match status" value="1"/>
</dbReference>
<dbReference type="SUPFAM" id="SSF55785">
    <property type="entry name" value="PYP-like sensor domain (PAS domain)"/>
    <property type="match status" value="1"/>
</dbReference>
<dbReference type="InterPro" id="IPR001610">
    <property type="entry name" value="PAC"/>
</dbReference>
<keyword evidence="9" id="KW-0472">Membrane</keyword>
<feature type="modified residue" description="4-aspartylphosphate" evidence="11">
    <location>
        <position position="617"/>
    </location>
</feature>
<evidence type="ECO:0000259" key="14">
    <source>
        <dbReference type="PROSITE" id="PS50110"/>
    </source>
</evidence>
<evidence type="ECO:0000256" key="2">
    <source>
        <dbReference type="ARBA" id="ARBA00012438"/>
    </source>
</evidence>
<evidence type="ECO:0000259" key="16">
    <source>
        <dbReference type="PROSITE" id="PS51755"/>
    </source>
</evidence>
<keyword evidence="6" id="KW-0902">Two-component regulatory system</keyword>
<dbReference type="PROSITE" id="PS51755">
    <property type="entry name" value="OMPR_PHOB"/>
    <property type="match status" value="1"/>
</dbReference>
<gene>
    <name evidence="17" type="ORF">F4Y42_04260</name>
</gene>